<accession>Q7VJG3</accession>
<name>Q7VJG3_HELHP</name>
<reference evidence="1 2" key="1">
    <citation type="journal article" date="2003" name="Proc. Natl. Acad. Sci. U.S.A.">
        <title>The complete genome sequence of the carcinogenic bacterium Helicobacter hepaticus.</title>
        <authorList>
            <person name="Suerbaum S."/>
            <person name="Josenhans C."/>
            <person name="Sterzenbach T."/>
            <person name="Drescher B."/>
            <person name="Brandt P."/>
            <person name="Bell M."/>
            <person name="Droege M."/>
            <person name="Fartmann B."/>
            <person name="Fischer H.-P."/>
            <person name="Ge Z."/>
            <person name="Hoerster A."/>
            <person name="Holland R."/>
            <person name="Klein K."/>
            <person name="Koenig J."/>
            <person name="Macko L."/>
            <person name="Mendz G.L."/>
            <person name="Nyakatura G."/>
            <person name="Schauer D.B."/>
            <person name="Shen Z."/>
            <person name="Weber J."/>
            <person name="Frosch M."/>
            <person name="Fox J.G."/>
        </authorList>
    </citation>
    <scope>NUCLEOTIDE SEQUENCE [LARGE SCALE GENOMIC DNA]</scope>
    <source>
        <strain evidence="2">ATCC 51449 / 3B1</strain>
    </source>
</reference>
<gene>
    <name evidence="1" type="ordered locus">HH_0280</name>
</gene>
<evidence type="ECO:0000313" key="2">
    <source>
        <dbReference type="Proteomes" id="UP000002495"/>
    </source>
</evidence>
<dbReference type="RefSeq" id="WP_011115124.1">
    <property type="nucleotide sequence ID" value="NC_004917.1"/>
</dbReference>
<dbReference type="KEGG" id="hhe:HH_0280"/>
<protein>
    <submittedName>
        <fullName evidence="1">Uncharacterized protein</fullName>
    </submittedName>
</protein>
<dbReference type="Proteomes" id="UP000002495">
    <property type="component" value="Chromosome"/>
</dbReference>
<evidence type="ECO:0000313" key="1">
    <source>
        <dbReference type="EMBL" id="AAP76877.1"/>
    </source>
</evidence>
<dbReference type="AlphaFoldDB" id="Q7VJG3"/>
<proteinExistence type="predicted"/>
<dbReference type="EMBL" id="AE017125">
    <property type="protein sequence ID" value="AAP76877.1"/>
    <property type="molecule type" value="Genomic_DNA"/>
</dbReference>
<dbReference type="OrthoDB" id="5325831at2"/>
<sequence length="254" mass="30088">MRNINEYLTHFLNIYLSYLEVELYSSMFEDSIVGRNIDALVVFQDTFCLLLTKNLKDNEIQELLENSQDVANAYINEAYDNQIKTLKPLNSKDFSILLGDKEFIDLIKEYQVAYKDFLQYLPRLGLSNEVLKQFHINKEGNILVQSILEFNNALAHISNTFYSNDEVKDKSGNIKKAKNHIYRAILDNYKMLLRFMIPAIRETMTENLWQNYRKIRIDEFLFLGRNITDKTKNNETMTKRYKEFFNVCLSIQNH</sequence>
<dbReference type="HOGENOM" id="CLU_1136400_0_0_7"/>
<keyword evidence="2" id="KW-1185">Reference proteome</keyword>
<organism evidence="1 2">
    <name type="scientific">Helicobacter hepaticus (strain ATCC 51449 / 3B1)</name>
    <dbReference type="NCBI Taxonomy" id="235279"/>
    <lineage>
        <taxon>Bacteria</taxon>
        <taxon>Pseudomonadati</taxon>
        <taxon>Campylobacterota</taxon>
        <taxon>Epsilonproteobacteria</taxon>
        <taxon>Campylobacterales</taxon>
        <taxon>Helicobacteraceae</taxon>
        <taxon>Helicobacter</taxon>
    </lineage>
</organism>